<feature type="domain" description="BRCT" evidence="19">
    <location>
        <begin position="13"/>
        <end position="107"/>
    </location>
</feature>
<evidence type="ECO:0000256" key="6">
    <source>
        <dbReference type="ARBA" id="ARBA00022695"/>
    </source>
</evidence>
<evidence type="ECO:0000256" key="7">
    <source>
        <dbReference type="ARBA" id="ARBA00022705"/>
    </source>
</evidence>
<dbReference type="SUPFAM" id="SSF52113">
    <property type="entry name" value="BRCT domain"/>
    <property type="match status" value="1"/>
</dbReference>
<evidence type="ECO:0000256" key="11">
    <source>
        <dbReference type="ARBA" id="ARBA00023125"/>
    </source>
</evidence>
<keyword evidence="15 17" id="KW-0539">Nucleus</keyword>
<organism evidence="20">
    <name type="scientific">Sesamum calycinum</name>
    <dbReference type="NCBI Taxonomy" id="2727403"/>
    <lineage>
        <taxon>Eukaryota</taxon>
        <taxon>Viridiplantae</taxon>
        <taxon>Streptophyta</taxon>
        <taxon>Embryophyta</taxon>
        <taxon>Tracheophyta</taxon>
        <taxon>Spermatophyta</taxon>
        <taxon>Magnoliopsida</taxon>
        <taxon>eudicotyledons</taxon>
        <taxon>Gunneridae</taxon>
        <taxon>Pentapetalae</taxon>
        <taxon>asterids</taxon>
        <taxon>lamiids</taxon>
        <taxon>Lamiales</taxon>
        <taxon>Pedaliaceae</taxon>
        <taxon>Sesamum</taxon>
    </lineage>
</organism>
<dbReference type="InterPro" id="IPR043519">
    <property type="entry name" value="NT_sf"/>
</dbReference>
<evidence type="ECO:0000256" key="14">
    <source>
        <dbReference type="ARBA" id="ARBA00023239"/>
    </source>
</evidence>
<keyword evidence="14" id="KW-0456">Lyase</keyword>
<dbReference type="InterPro" id="IPR001357">
    <property type="entry name" value="BRCT_dom"/>
</dbReference>
<dbReference type="FunFam" id="1.10.150.20:FF:000010">
    <property type="entry name" value="DNA polymerase lambda"/>
    <property type="match status" value="1"/>
</dbReference>
<reference evidence="20" key="2">
    <citation type="journal article" date="2024" name="Plant">
        <title>Genomic evolution and insights into agronomic trait innovations of Sesamum species.</title>
        <authorList>
            <person name="Miao H."/>
            <person name="Wang L."/>
            <person name="Qu L."/>
            <person name="Liu H."/>
            <person name="Sun Y."/>
            <person name="Le M."/>
            <person name="Wang Q."/>
            <person name="Wei S."/>
            <person name="Zheng Y."/>
            <person name="Lin W."/>
            <person name="Duan Y."/>
            <person name="Cao H."/>
            <person name="Xiong S."/>
            <person name="Wang X."/>
            <person name="Wei L."/>
            <person name="Li C."/>
            <person name="Ma Q."/>
            <person name="Ju M."/>
            <person name="Zhao R."/>
            <person name="Li G."/>
            <person name="Mu C."/>
            <person name="Tian Q."/>
            <person name="Mei H."/>
            <person name="Zhang T."/>
            <person name="Gao T."/>
            <person name="Zhang H."/>
        </authorList>
    </citation>
    <scope>NUCLEOTIDE SEQUENCE</scope>
    <source>
        <strain evidence="20">KEN8</strain>
    </source>
</reference>
<evidence type="ECO:0000256" key="8">
    <source>
        <dbReference type="ARBA" id="ARBA00022723"/>
    </source>
</evidence>
<reference evidence="20" key="1">
    <citation type="submission" date="2020-06" db="EMBL/GenBank/DDBJ databases">
        <authorList>
            <person name="Li T."/>
            <person name="Hu X."/>
            <person name="Zhang T."/>
            <person name="Song X."/>
            <person name="Zhang H."/>
            <person name="Dai N."/>
            <person name="Sheng W."/>
            <person name="Hou X."/>
            <person name="Wei L."/>
        </authorList>
    </citation>
    <scope>NUCLEOTIDE SEQUENCE</scope>
    <source>
        <strain evidence="20">KEN8</strain>
        <tissue evidence="20">Leaf</tissue>
    </source>
</reference>
<proteinExistence type="inferred from homology"/>
<accession>A0AAW2J289</accession>
<dbReference type="EMBL" id="JACGWM010001798">
    <property type="protein sequence ID" value="KAL0287838.1"/>
    <property type="molecule type" value="Genomic_DNA"/>
</dbReference>
<dbReference type="PROSITE" id="PS00522">
    <property type="entry name" value="DNA_POLYMERASE_X"/>
    <property type="match status" value="1"/>
</dbReference>
<dbReference type="GO" id="GO:0006260">
    <property type="term" value="P:DNA replication"/>
    <property type="evidence" value="ECO:0007669"/>
    <property type="project" value="UniProtKB-KW"/>
</dbReference>
<evidence type="ECO:0000256" key="10">
    <source>
        <dbReference type="ARBA" id="ARBA00022932"/>
    </source>
</evidence>
<dbReference type="InterPro" id="IPR028207">
    <property type="entry name" value="DNA_pol_B_palm_palm"/>
</dbReference>
<comment type="caution">
    <text evidence="20">The sequence shown here is derived from an EMBL/GenBank/DDBJ whole genome shotgun (WGS) entry which is preliminary data.</text>
</comment>
<dbReference type="CDD" id="cd00141">
    <property type="entry name" value="NT_POLXc"/>
    <property type="match status" value="1"/>
</dbReference>
<dbReference type="FunFam" id="3.30.460.10:FF:000029">
    <property type="entry name" value="DNA polymerase"/>
    <property type="match status" value="1"/>
</dbReference>
<keyword evidence="4" id="KW-0237">DNA synthesis</keyword>
<dbReference type="InterPro" id="IPR027421">
    <property type="entry name" value="DNA_pol_lamdba_lyase_dom_sf"/>
</dbReference>
<dbReference type="Pfam" id="PF00533">
    <property type="entry name" value="BRCT"/>
    <property type="match status" value="1"/>
</dbReference>
<evidence type="ECO:0000313" key="20">
    <source>
        <dbReference type="EMBL" id="KAL0287838.1"/>
    </source>
</evidence>
<dbReference type="PROSITE" id="PS50172">
    <property type="entry name" value="BRCT"/>
    <property type="match status" value="1"/>
</dbReference>
<name>A0AAW2J289_9LAMI</name>
<dbReference type="GO" id="GO:0046872">
    <property type="term" value="F:metal ion binding"/>
    <property type="evidence" value="ECO:0007669"/>
    <property type="project" value="UniProtKB-UniRule"/>
</dbReference>
<gene>
    <name evidence="20" type="ORF">Scaly_2753600</name>
</gene>
<dbReference type="SMART" id="SM00483">
    <property type="entry name" value="POLXc"/>
    <property type="match status" value="1"/>
</dbReference>
<dbReference type="GO" id="GO:0016829">
    <property type="term" value="F:lyase activity"/>
    <property type="evidence" value="ECO:0007669"/>
    <property type="project" value="UniProtKB-KW"/>
</dbReference>
<keyword evidence="12 17" id="KW-0234">DNA repair</keyword>
<keyword evidence="5 17" id="KW-0808">Transferase</keyword>
<dbReference type="SUPFAM" id="SSF47802">
    <property type="entry name" value="DNA polymerase beta, N-terminal domain-like"/>
    <property type="match status" value="1"/>
</dbReference>
<dbReference type="InterPro" id="IPR022312">
    <property type="entry name" value="DNA_pol_X"/>
</dbReference>
<dbReference type="Gene3D" id="3.30.210.10">
    <property type="entry name" value="DNA polymerase, thumb domain"/>
    <property type="match status" value="1"/>
</dbReference>
<dbReference type="Gene3D" id="3.30.460.10">
    <property type="entry name" value="Beta Polymerase, domain 2"/>
    <property type="match status" value="1"/>
</dbReference>
<evidence type="ECO:0000256" key="9">
    <source>
        <dbReference type="ARBA" id="ARBA00022763"/>
    </source>
</evidence>
<dbReference type="Gene3D" id="1.10.150.110">
    <property type="entry name" value="DNA polymerase beta, N-terminal domain-like"/>
    <property type="match status" value="1"/>
</dbReference>
<feature type="region of interest" description="Disordered" evidence="18">
    <location>
        <begin position="121"/>
        <end position="142"/>
    </location>
</feature>
<keyword evidence="9 17" id="KW-0227">DNA damage</keyword>
<evidence type="ECO:0000256" key="13">
    <source>
        <dbReference type="ARBA" id="ARBA00023211"/>
    </source>
</evidence>
<protein>
    <recommendedName>
        <fullName evidence="17">DNA polymerase</fullName>
        <ecNumber evidence="17">2.7.7.7</ecNumber>
    </recommendedName>
</protein>
<keyword evidence="8" id="KW-0479">Metal-binding</keyword>
<dbReference type="GO" id="GO:0005634">
    <property type="term" value="C:nucleus"/>
    <property type="evidence" value="ECO:0007669"/>
    <property type="project" value="UniProtKB-SubCell"/>
</dbReference>
<evidence type="ECO:0000256" key="12">
    <source>
        <dbReference type="ARBA" id="ARBA00023204"/>
    </source>
</evidence>
<dbReference type="PRINTS" id="PR00870">
    <property type="entry name" value="DNAPOLXBETA"/>
</dbReference>
<keyword evidence="10 17" id="KW-0239">DNA-directed DNA polymerase</keyword>
<dbReference type="InterPro" id="IPR019843">
    <property type="entry name" value="DNA_pol-X_BS"/>
</dbReference>
<dbReference type="PANTHER" id="PTHR11276">
    <property type="entry name" value="DNA POLYMERASE TYPE-X FAMILY MEMBER"/>
    <property type="match status" value="1"/>
</dbReference>
<dbReference type="InterPro" id="IPR037160">
    <property type="entry name" value="DNA_Pol_thumb_sf"/>
</dbReference>
<dbReference type="InterPro" id="IPR002008">
    <property type="entry name" value="DNA_pol_X_beta-like"/>
</dbReference>
<dbReference type="InterPro" id="IPR018944">
    <property type="entry name" value="DNA_pol_lambd_fingers_domain"/>
</dbReference>
<feature type="compositionally biased region" description="Low complexity" evidence="18">
    <location>
        <begin position="170"/>
        <end position="184"/>
    </location>
</feature>
<dbReference type="FunFam" id="3.30.210.10:FF:000006">
    <property type="entry name" value="DNA polymerase"/>
    <property type="match status" value="1"/>
</dbReference>
<dbReference type="PANTHER" id="PTHR11276:SF41">
    <property type="entry name" value="DNA POLYMERASE LAMBDA"/>
    <property type="match status" value="1"/>
</dbReference>
<comment type="cofactor">
    <cofactor evidence="1">
        <name>Mn(2+)</name>
        <dbReference type="ChEBI" id="CHEBI:29035"/>
    </cofactor>
</comment>
<dbReference type="AlphaFoldDB" id="A0AAW2J289"/>
<keyword evidence="13" id="KW-0464">Manganese</keyword>
<evidence type="ECO:0000256" key="5">
    <source>
        <dbReference type="ARBA" id="ARBA00022679"/>
    </source>
</evidence>
<dbReference type="FunFam" id="3.40.50.10190:FF:000031">
    <property type="entry name" value="DNA polymerase"/>
    <property type="match status" value="1"/>
</dbReference>
<evidence type="ECO:0000256" key="15">
    <source>
        <dbReference type="ARBA" id="ARBA00023242"/>
    </source>
</evidence>
<evidence type="ECO:0000259" key="19">
    <source>
        <dbReference type="PROSITE" id="PS50172"/>
    </source>
</evidence>
<dbReference type="FunFam" id="1.10.150.110:FF:000006">
    <property type="entry name" value="DNA polymerase"/>
    <property type="match status" value="1"/>
</dbReference>
<keyword evidence="7" id="KW-0235">DNA replication</keyword>
<evidence type="ECO:0000256" key="1">
    <source>
        <dbReference type="ARBA" id="ARBA00001936"/>
    </source>
</evidence>
<comment type="subcellular location">
    <subcellularLocation>
        <location evidence="2 17">Nucleus</location>
    </subcellularLocation>
</comment>
<dbReference type="InterPro" id="IPR029398">
    <property type="entry name" value="PolB_thumb"/>
</dbReference>
<dbReference type="Gene3D" id="3.40.50.10190">
    <property type="entry name" value="BRCT domain"/>
    <property type="match status" value="1"/>
</dbReference>
<evidence type="ECO:0000256" key="2">
    <source>
        <dbReference type="ARBA" id="ARBA00004123"/>
    </source>
</evidence>
<sequence length="652" mass="73177">MAPKAKNKSPPSDPNGMFSGMAVFLVGKGVQARRLQIWKQKLVQMGATVEDRFSRRVTHIFAVDLNTLIQEINRESLKRLKGKVLNYQWLEDSLRAGEKVPETSYILSVDSEQDYRRKVTQGNHLNRTNGNHLSIEDPSPPKKIKTCSEEYKAFGSEDKDQVSIDAPDYSSKSDSANSSAHSLSPEVTSLSLDVQSGAVSSSDTSLLYSPPDLNRNITEIFGKLIDIYRALGDDRRSFSYYKAIPVIEKLPFKIESADQVKHLPGIGKSLQDHIQEIVNTGKLSKLEHFEKDEKVRTISLFGEVWGIGPATASKLYDKGHRTLDDLKNEESLTNSQRLGLKYFDDIKTRIPRHEVQEMESLLQKVGEGILPGVVIVCGGSYRRGKASCGDMDIVITHPDGKSHTGFLPKFVKHLKDMNFLREDLVYSIHSVEGTDSGVDTYFGLCTYPGRELRHRIDFKVYPRDIYAFGLIAWTGNDVLNRRLRLLAESKGFRLDDTGLFPATHGSGGKRGSKGSASLKFGTEKEVFDFLGFPWLEPNERNLAEKEYKFPDPIPEFADSETEKFKTHLFKKLSKKDMFGDSIDEVVGICTQIFNEFLHAEYGGPGTLLVIPFIDMADTINERGLPGGPQAARAAVKWAQTHVDKDWKEWNST</sequence>
<comment type="catalytic activity">
    <reaction evidence="16 17">
        <text>DNA(n) + a 2'-deoxyribonucleoside 5'-triphosphate = DNA(n+1) + diphosphate</text>
        <dbReference type="Rhea" id="RHEA:22508"/>
        <dbReference type="Rhea" id="RHEA-COMP:17339"/>
        <dbReference type="Rhea" id="RHEA-COMP:17340"/>
        <dbReference type="ChEBI" id="CHEBI:33019"/>
        <dbReference type="ChEBI" id="CHEBI:61560"/>
        <dbReference type="ChEBI" id="CHEBI:173112"/>
        <dbReference type="EC" id="2.7.7.7"/>
    </reaction>
</comment>
<comment type="function">
    <text evidence="17">DNA polymerase that functions in several pathways of DNA repair. Involved in base excision repair (BER) responsible for repair of lesions that give rise to abasic (AP) sites in DNA. Also contributes to DNA double-strand break repair by non-homologous end joining and homologous recombination. Has both template-dependent and template-independent (terminal transferase) DNA polymerase activities. Has also a 5'-deoxyribose-5-phosphate lyase (dRP lyase) activity.</text>
</comment>
<dbReference type="SUPFAM" id="SSF81585">
    <property type="entry name" value="PsbU/PolX domain-like"/>
    <property type="match status" value="1"/>
</dbReference>
<dbReference type="GO" id="GO:0003677">
    <property type="term" value="F:DNA binding"/>
    <property type="evidence" value="ECO:0007669"/>
    <property type="project" value="UniProtKB-UniRule"/>
</dbReference>
<dbReference type="GO" id="GO:0006303">
    <property type="term" value="P:double-strand break repair via nonhomologous end joining"/>
    <property type="evidence" value="ECO:0007669"/>
    <property type="project" value="TreeGrafter"/>
</dbReference>
<dbReference type="PRINTS" id="PR00869">
    <property type="entry name" value="DNAPOLX"/>
</dbReference>
<evidence type="ECO:0000256" key="18">
    <source>
        <dbReference type="SAM" id="MobiDB-lite"/>
    </source>
</evidence>
<feature type="compositionally biased region" description="Polar residues" evidence="18">
    <location>
        <begin position="121"/>
        <end position="132"/>
    </location>
</feature>
<comment type="similarity">
    <text evidence="3 17">Belongs to the DNA polymerase type-X family.</text>
</comment>
<evidence type="ECO:0000256" key="16">
    <source>
        <dbReference type="ARBA" id="ARBA00049244"/>
    </source>
</evidence>
<dbReference type="InterPro" id="IPR002054">
    <property type="entry name" value="DNA-dir_DNA_pol_X"/>
</dbReference>
<dbReference type="Pfam" id="PF14792">
    <property type="entry name" value="DNA_pol_B_palm"/>
    <property type="match status" value="1"/>
</dbReference>
<dbReference type="Pfam" id="PF14791">
    <property type="entry name" value="DNA_pol_B_thumb"/>
    <property type="match status" value="1"/>
</dbReference>
<dbReference type="SMART" id="SM00292">
    <property type="entry name" value="BRCT"/>
    <property type="match status" value="1"/>
</dbReference>
<dbReference type="Gene3D" id="1.10.150.20">
    <property type="entry name" value="5' to 3' exonuclease, C-terminal subdomain"/>
    <property type="match status" value="1"/>
</dbReference>
<dbReference type="GO" id="GO:0003887">
    <property type="term" value="F:DNA-directed DNA polymerase activity"/>
    <property type="evidence" value="ECO:0007669"/>
    <property type="project" value="UniProtKB-UniRule"/>
</dbReference>
<feature type="region of interest" description="Disordered" evidence="18">
    <location>
        <begin position="162"/>
        <end position="184"/>
    </location>
</feature>
<dbReference type="InterPro" id="IPR010996">
    <property type="entry name" value="HHH_MUS81"/>
</dbReference>
<evidence type="ECO:0000256" key="17">
    <source>
        <dbReference type="RuleBase" id="RU366014"/>
    </source>
</evidence>
<dbReference type="InterPro" id="IPR036420">
    <property type="entry name" value="BRCT_dom_sf"/>
</dbReference>
<dbReference type="Pfam" id="PF14716">
    <property type="entry name" value="HHH_8"/>
    <property type="match status" value="1"/>
</dbReference>
<evidence type="ECO:0000256" key="3">
    <source>
        <dbReference type="ARBA" id="ARBA00008323"/>
    </source>
</evidence>
<dbReference type="Pfam" id="PF10391">
    <property type="entry name" value="DNA_pol_lambd_f"/>
    <property type="match status" value="1"/>
</dbReference>
<dbReference type="EC" id="2.7.7.7" evidence="17"/>
<evidence type="ECO:0000256" key="4">
    <source>
        <dbReference type="ARBA" id="ARBA00022634"/>
    </source>
</evidence>
<dbReference type="SUPFAM" id="SSF81301">
    <property type="entry name" value="Nucleotidyltransferase"/>
    <property type="match status" value="1"/>
</dbReference>
<keyword evidence="6 17" id="KW-0548">Nucleotidyltransferase</keyword>
<keyword evidence="11" id="KW-0238">DNA-binding</keyword>